<dbReference type="SUPFAM" id="SSF53098">
    <property type="entry name" value="Ribonuclease H-like"/>
    <property type="match status" value="1"/>
</dbReference>
<protein>
    <recommendedName>
        <fullName evidence="10">BED-type domain-containing protein</fullName>
    </recommendedName>
</protein>
<dbReference type="Pfam" id="PF24626">
    <property type="entry name" value="SH3_Tf2-1"/>
    <property type="match status" value="1"/>
</dbReference>
<keyword evidence="12" id="KW-1185">Reference proteome</keyword>
<evidence type="ECO:0000313" key="12">
    <source>
        <dbReference type="Proteomes" id="UP000827721"/>
    </source>
</evidence>
<evidence type="ECO:0000256" key="3">
    <source>
        <dbReference type="ARBA" id="ARBA00022723"/>
    </source>
</evidence>
<evidence type="ECO:0000259" key="10">
    <source>
        <dbReference type="PROSITE" id="PS50808"/>
    </source>
</evidence>
<feature type="compositionally biased region" description="Low complexity" evidence="9">
    <location>
        <begin position="103"/>
        <end position="128"/>
    </location>
</feature>
<evidence type="ECO:0000256" key="4">
    <source>
        <dbReference type="ARBA" id="ARBA00022771"/>
    </source>
</evidence>
<keyword evidence="7" id="KW-0539">Nucleus</keyword>
<evidence type="ECO:0000313" key="11">
    <source>
        <dbReference type="EMBL" id="KAH7572913.1"/>
    </source>
</evidence>
<evidence type="ECO:0000256" key="5">
    <source>
        <dbReference type="ARBA" id="ARBA00022833"/>
    </source>
</evidence>
<accession>A0ABQ8I8F4</accession>
<evidence type="ECO:0000256" key="9">
    <source>
        <dbReference type="SAM" id="MobiDB-lite"/>
    </source>
</evidence>
<sequence length="1239" mass="143082">MVDTIQAAIKIEKSLSKPTQPPPTCYNSYKSPSPYYNQFYQSPPPTDANYSPTPYPDDYSYTPSYQKQRPFTCSPSQQYNSPQSNPPLLPIPPNQTFTPPPNQTFIPQPRPTNYRPPFNNNRPNTRNFQHFTQPPPKPQGPYDKPRGDKCLMPNHSSSECRRVNGNIDSNDRDYELDAQEDEIDEQEVAHDIHEAYGDHILGVIRPLFLTQPYYSQRHNIFKSKCLIAEKLCDVIMDNGSVDNYIAAHVMEKLGLPVTPHPIPYSVDTVLCDIVDMNATHLLLGRPWQYDVRVVHNCFENTYTFYKDGVKHTLHPSKSPTIVSTHSDGKTSALIATIARSLQKTHTLSSHEDAKPMVEIPTKVNRMHDCWLSTINKYTFSVKHKSGSLNKVADALSRRANLLITIRNEITAFDYLKDLYAEDEDFKLMWDKCSTQEHGTDDFLIQDGFLFKVNRSTGKTPFEIVYSKVPNHILDLVVLPRIPGANIAADHMVARATQVHHEVKAKLGASNAKYKDDVDKHRRFKTFQEGEHVMVHLRKERFPVGTYNKTKIKKYGPFKVLRKISDNAYVIDLPAEFNISNIFNVQEIFTFHEDDAILFYNGNTRTLFLSGVAMSSPTGTFTPAIPSVFSDDNPDQRQEISHIRQQNVDNDEMVGLDLGKSSHIKQRKLRSDVWSHFEKYKDEDGKDWARCNLCNKDFDGSSRKGTTHLRNHFKSCQRMKRGGGGDKSAEAAIAIKEKTVMDQQLSHLDTTRMKIKQGITSPNSINAADIMDVFNQEKEKLRKYFEKLSCRFSLTIDEVIFDDDYAYLTVYFIDDDWKLKNKIISFGHTQDKNFEKYLKIVLLEWGIENNIFSMIKFQSLHHDNWFSSQGLLVDPIDCICEICDTLLDVIKSCLYNCMSKILNYIRETSSKNGNFQIAIERAKSLGKEVTFEVIPSKQDLALKKEHWCNTAGLLKIALGLKEAFFVLENMDPGFKSINLIKEQWDQARAVHKCYEDLTDTAFLDHWRNYQTANMYFPVICSLYTKSLLLAKHEVWFNELKDYCSEFKSKADRYWCKYKSVLAVAAVLDPRFKMDIVKHWYKKIYGGECEAQLTVFTDYFINLYNEYAKGANNFKSCTSGSQQTNSSIPYKMVDRSGKRCKSSHDPDNVQLLNSELHLYLNQVKFPLIEDFNILEWWRDNTQYFPTLAKMARDFLSIQLSRLSHDKWYEIFDLVDCEDLDSDMIREAYICTKRWLGSTEYE</sequence>
<reference evidence="11 12" key="1">
    <citation type="submission" date="2021-02" db="EMBL/GenBank/DDBJ databases">
        <title>Plant Genome Project.</title>
        <authorList>
            <person name="Zhang R.-G."/>
        </authorList>
    </citation>
    <scope>NUCLEOTIDE SEQUENCE [LARGE SCALE GENOMIC DNA]</scope>
    <source>
        <tissue evidence="11">Leaves</tissue>
    </source>
</reference>
<dbReference type="Pfam" id="PF02892">
    <property type="entry name" value="zf-BED"/>
    <property type="match status" value="1"/>
</dbReference>
<dbReference type="Proteomes" id="UP000827721">
    <property type="component" value="Unassembled WGS sequence"/>
</dbReference>
<feature type="compositionally biased region" description="Low complexity" evidence="9">
    <location>
        <begin position="26"/>
        <end position="37"/>
    </location>
</feature>
<dbReference type="InterPro" id="IPR008906">
    <property type="entry name" value="HATC_C_dom"/>
</dbReference>
<feature type="compositionally biased region" description="Low complexity" evidence="9">
    <location>
        <begin position="74"/>
        <end position="83"/>
    </location>
</feature>
<organism evidence="11 12">
    <name type="scientific">Xanthoceras sorbifolium</name>
    <dbReference type="NCBI Taxonomy" id="99658"/>
    <lineage>
        <taxon>Eukaryota</taxon>
        <taxon>Viridiplantae</taxon>
        <taxon>Streptophyta</taxon>
        <taxon>Embryophyta</taxon>
        <taxon>Tracheophyta</taxon>
        <taxon>Spermatophyta</taxon>
        <taxon>Magnoliopsida</taxon>
        <taxon>eudicotyledons</taxon>
        <taxon>Gunneridae</taxon>
        <taxon>Pentapetalae</taxon>
        <taxon>rosids</taxon>
        <taxon>malvids</taxon>
        <taxon>Sapindales</taxon>
        <taxon>Sapindaceae</taxon>
        <taxon>Xanthoceroideae</taxon>
        <taxon>Xanthoceras</taxon>
    </lineage>
</organism>
<comment type="subunit">
    <text evidence="2">Homodimer.</text>
</comment>
<name>A0ABQ8I8F4_9ROSI</name>
<dbReference type="InterPro" id="IPR003656">
    <property type="entry name" value="Znf_BED"/>
</dbReference>
<dbReference type="InterPro" id="IPR025525">
    <property type="entry name" value="hAT-like_transposase_RNase-H"/>
</dbReference>
<dbReference type="Pfam" id="PF14372">
    <property type="entry name" value="hAT-like_RNase-H"/>
    <property type="match status" value="1"/>
</dbReference>
<evidence type="ECO:0000256" key="2">
    <source>
        <dbReference type="ARBA" id="ARBA00011738"/>
    </source>
</evidence>
<keyword evidence="5" id="KW-0862">Zinc</keyword>
<keyword evidence="3" id="KW-0479">Metal-binding</keyword>
<dbReference type="PANTHER" id="PTHR35046">
    <property type="entry name" value="ZINC KNUCKLE (CCHC-TYPE) FAMILY PROTEIN"/>
    <property type="match status" value="1"/>
</dbReference>
<dbReference type="PROSITE" id="PS50808">
    <property type="entry name" value="ZF_BED"/>
    <property type="match status" value="1"/>
</dbReference>
<feature type="domain" description="BED-type" evidence="10">
    <location>
        <begin position="667"/>
        <end position="722"/>
    </location>
</feature>
<feature type="compositionally biased region" description="Pro residues" evidence="9">
    <location>
        <begin position="84"/>
        <end position="102"/>
    </location>
</feature>
<evidence type="ECO:0000256" key="7">
    <source>
        <dbReference type="ARBA" id="ARBA00023242"/>
    </source>
</evidence>
<feature type="compositionally biased region" description="Low complexity" evidence="9">
    <location>
        <begin position="50"/>
        <end position="65"/>
    </location>
</feature>
<evidence type="ECO:0000256" key="6">
    <source>
        <dbReference type="ARBA" id="ARBA00023125"/>
    </source>
</evidence>
<keyword evidence="6" id="KW-0238">DNA-binding</keyword>
<dbReference type="InterPro" id="IPR036236">
    <property type="entry name" value="Znf_C2H2_sf"/>
</dbReference>
<dbReference type="InterPro" id="IPR056924">
    <property type="entry name" value="SH3_Tf2-1"/>
</dbReference>
<evidence type="ECO:0000256" key="1">
    <source>
        <dbReference type="ARBA" id="ARBA00004123"/>
    </source>
</evidence>
<comment type="subcellular location">
    <subcellularLocation>
        <location evidence="1">Nucleus</location>
    </subcellularLocation>
</comment>
<dbReference type="SUPFAM" id="SSF57667">
    <property type="entry name" value="beta-beta-alpha zinc fingers"/>
    <property type="match status" value="1"/>
</dbReference>
<dbReference type="InterPro" id="IPR012337">
    <property type="entry name" value="RNaseH-like_sf"/>
</dbReference>
<proteinExistence type="predicted"/>
<comment type="caution">
    <text evidence="11">The sequence shown here is derived from an EMBL/GenBank/DDBJ whole genome shotgun (WGS) entry which is preliminary data.</text>
</comment>
<dbReference type="PANTHER" id="PTHR35046:SF9">
    <property type="entry name" value="RNA-DIRECTED DNA POLYMERASE"/>
    <property type="match status" value="1"/>
</dbReference>
<keyword evidence="4 8" id="KW-0863">Zinc-finger</keyword>
<dbReference type="EMBL" id="JAFEMO010000003">
    <property type="protein sequence ID" value="KAH7572913.1"/>
    <property type="molecule type" value="Genomic_DNA"/>
</dbReference>
<dbReference type="CDD" id="cd00303">
    <property type="entry name" value="retropepsin_like"/>
    <property type="match status" value="1"/>
</dbReference>
<evidence type="ECO:0000256" key="8">
    <source>
        <dbReference type="PROSITE-ProRule" id="PRU00027"/>
    </source>
</evidence>
<dbReference type="SMART" id="SM00614">
    <property type="entry name" value="ZnF_BED"/>
    <property type="match status" value="1"/>
</dbReference>
<gene>
    <name evidence="11" type="ORF">JRO89_XS03G0032600</name>
</gene>
<feature type="region of interest" description="Disordered" evidence="9">
    <location>
        <begin position="1"/>
        <end position="145"/>
    </location>
</feature>
<dbReference type="Pfam" id="PF05699">
    <property type="entry name" value="Dimer_Tnp_hAT"/>
    <property type="match status" value="1"/>
</dbReference>